<comment type="caution">
    <text evidence="2">The sequence shown here is derived from an EMBL/GenBank/DDBJ whole genome shotgun (WGS) entry which is preliminary data.</text>
</comment>
<name>A0A8T1TST8_9STRA</name>
<reference evidence="2" key="1">
    <citation type="submission" date="2021-01" db="EMBL/GenBank/DDBJ databases">
        <title>Phytophthora aleatoria, a newly-described species from Pinus radiata is distinct from Phytophthora cactorum isolates based on comparative genomics.</title>
        <authorList>
            <person name="Mcdougal R."/>
            <person name="Panda P."/>
            <person name="Williams N."/>
            <person name="Studholme D.J."/>
        </authorList>
    </citation>
    <scope>NUCLEOTIDE SEQUENCE</scope>
    <source>
        <strain evidence="2">NZFS 3830</strain>
    </source>
</reference>
<dbReference type="EMBL" id="JAENGZ010001896">
    <property type="protein sequence ID" value="KAG6945737.1"/>
    <property type="molecule type" value="Genomic_DNA"/>
</dbReference>
<feature type="region of interest" description="Disordered" evidence="1">
    <location>
        <begin position="1"/>
        <end position="39"/>
    </location>
</feature>
<gene>
    <name evidence="2" type="ORF">JG687_00017104</name>
</gene>
<accession>A0A8T1TST8</accession>
<sequence length="61" mass="7165">MTHRCGVSGKDRSRNQSSHKHLHQRITVPEPLADGALTTPWRTRKPCHITRSWRCTGWMDW</sequence>
<dbReference type="AlphaFoldDB" id="A0A8T1TST8"/>
<evidence type="ECO:0000256" key="1">
    <source>
        <dbReference type="SAM" id="MobiDB-lite"/>
    </source>
</evidence>
<evidence type="ECO:0000313" key="2">
    <source>
        <dbReference type="EMBL" id="KAG6945737.1"/>
    </source>
</evidence>
<proteinExistence type="predicted"/>
<dbReference type="Proteomes" id="UP000688947">
    <property type="component" value="Unassembled WGS sequence"/>
</dbReference>
<evidence type="ECO:0000313" key="3">
    <source>
        <dbReference type="Proteomes" id="UP000688947"/>
    </source>
</evidence>
<organism evidence="2 3">
    <name type="scientific">Phytophthora cactorum</name>
    <dbReference type="NCBI Taxonomy" id="29920"/>
    <lineage>
        <taxon>Eukaryota</taxon>
        <taxon>Sar</taxon>
        <taxon>Stramenopiles</taxon>
        <taxon>Oomycota</taxon>
        <taxon>Peronosporomycetes</taxon>
        <taxon>Peronosporales</taxon>
        <taxon>Peronosporaceae</taxon>
        <taxon>Phytophthora</taxon>
    </lineage>
</organism>
<protein>
    <submittedName>
        <fullName evidence="2">Uncharacterized protein</fullName>
    </submittedName>
</protein>